<dbReference type="RefSeq" id="WP_136579869.1">
    <property type="nucleotide sequence ID" value="NZ_STFF01000008.1"/>
</dbReference>
<comment type="caution">
    <text evidence="1">The sequence shown here is derived from an EMBL/GenBank/DDBJ whole genome shotgun (WGS) entry which is preliminary data.</text>
</comment>
<sequence length="260" mass="30327">MKKVNLNKKWYNIPETWDELTCRQLVQVLRICNLGHTLLVAQVQLFKILTGIRWFILWWNGPMEIEDKLYLVDWVFEENTITKNLLPIYRGRYGPADNFSNLQVCEFIFTEQYYQQYKEEGGVQHLNTLIAILYRPLKKGYNKLRNEEGDMREPYNDNLTALYVRSVARWPVAIKEAILFWYEGCRTSLVKNNPDVFGGAGGDPAKYGLWSVMRGVAEKAIHGNINDVERMYVHVFMMELNELVAEADRIKAAYKNTGNG</sequence>
<gene>
    <name evidence="1" type="ORF">FAM09_24860</name>
</gene>
<reference evidence="1 2" key="1">
    <citation type="submission" date="2019-04" db="EMBL/GenBank/DDBJ databases">
        <title>Niastella caeni sp. nov., isolated from activated sludge.</title>
        <authorList>
            <person name="Sheng M."/>
        </authorList>
    </citation>
    <scope>NUCLEOTIDE SEQUENCE [LARGE SCALE GENOMIC DNA]</scope>
    <source>
        <strain evidence="1 2">HX-2-15</strain>
    </source>
</reference>
<name>A0A4S8HGZ9_9BACT</name>
<evidence type="ECO:0000313" key="1">
    <source>
        <dbReference type="EMBL" id="THU34253.1"/>
    </source>
</evidence>
<dbReference type="AlphaFoldDB" id="A0A4S8HGZ9"/>
<evidence type="ECO:0000313" key="2">
    <source>
        <dbReference type="Proteomes" id="UP000306918"/>
    </source>
</evidence>
<keyword evidence="2" id="KW-1185">Reference proteome</keyword>
<proteinExistence type="predicted"/>
<protein>
    <submittedName>
        <fullName evidence="1">Uncharacterized protein</fullName>
    </submittedName>
</protein>
<dbReference type="OrthoDB" id="879730at2"/>
<dbReference type="Proteomes" id="UP000306918">
    <property type="component" value="Unassembled WGS sequence"/>
</dbReference>
<dbReference type="EMBL" id="STFF01000008">
    <property type="protein sequence ID" value="THU34253.1"/>
    <property type="molecule type" value="Genomic_DNA"/>
</dbReference>
<accession>A0A4S8HGZ9</accession>
<organism evidence="1 2">
    <name type="scientific">Niastella caeni</name>
    <dbReference type="NCBI Taxonomy" id="2569763"/>
    <lineage>
        <taxon>Bacteria</taxon>
        <taxon>Pseudomonadati</taxon>
        <taxon>Bacteroidota</taxon>
        <taxon>Chitinophagia</taxon>
        <taxon>Chitinophagales</taxon>
        <taxon>Chitinophagaceae</taxon>
        <taxon>Niastella</taxon>
    </lineage>
</organism>